<accession>A0A0U5EZ27</accession>
<dbReference type="KEGG" id="asz:ASN_3771"/>
<dbReference type="Proteomes" id="UP000056109">
    <property type="component" value="Chromosome I"/>
</dbReference>
<evidence type="ECO:0000256" key="1">
    <source>
        <dbReference type="ARBA" id="ARBA00008769"/>
    </source>
</evidence>
<reference evidence="4" key="1">
    <citation type="submission" date="2014-09" db="EMBL/GenBank/DDBJ databases">
        <authorList>
            <person name="Illeghems K.G."/>
        </authorList>
    </citation>
    <scope>NUCLEOTIDE SEQUENCE [LARGE SCALE GENOMIC DNA]</scope>
    <source>
        <strain evidence="4">108B</strain>
    </source>
</reference>
<comment type="similarity">
    <text evidence="1 2">Belongs to the OprB family.</text>
</comment>
<dbReference type="EMBL" id="LN606600">
    <property type="protein sequence ID" value="CEF42985.1"/>
    <property type="molecule type" value="Genomic_DNA"/>
</dbReference>
<evidence type="ECO:0000256" key="2">
    <source>
        <dbReference type="RuleBase" id="RU363072"/>
    </source>
</evidence>
<protein>
    <submittedName>
        <fullName evidence="3">Carbohydrate-selective porin OprB</fullName>
    </submittedName>
</protein>
<gene>
    <name evidence="3" type="primary">oprB</name>
    <name evidence="3" type="ORF">ASN_3771</name>
</gene>
<name>A0A0U5EZ27_9PROT</name>
<evidence type="ECO:0000313" key="4">
    <source>
        <dbReference type="Proteomes" id="UP000056109"/>
    </source>
</evidence>
<dbReference type="PANTHER" id="PTHR37944:SF1">
    <property type="entry name" value="PORIN B"/>
    <property type="match status" value="1"/>
</dbReference>
<dbReference type="InterPro" id="IPR038673">
    <property type="entry name" value="OprB_sf"/>
</dbReference>
<dbReference type="GO" id="GO:0016020">
    <property type="term" value="C:membrane"/>
    <property type="evidence" value="ECO:0007669"/>
    <property type="project" value="InterPro"/>
</dbReference>
<dbReference type="PATRIC" id="fig|446692.3.peg.4000"/>
<dbReference type="Pfam" id="PF04966">
    <property type="entry name" value="OprB"/>
    <property type="match status" value="1"/>
</dbReference>
<dbReference type="GO" id="GO:0008643">
    <property type="term" value="P:carbohydrate transport"/>
    <property type="evidence" value="ECO:0007669"/>
    <property type="project" value="InterPro"/>
</dbReference>
<evidence type="ECO:0000313" key="3">
    <source>
        <dbReference type="EMBL" id="CEF42985.1"/>
    </source>
</evidence>
<dbReference type="Gene3D" id="2.40.160.180">
    <property type="entry name" value="Carbohydrate-selective porin OprB"/>
    <property type="match status" value="1"/>
</dbReference>
<dbReference type="GO" id="GO:0015288">
    <property type="term" value="F:porin activity"/>
    <property type="evidence" value="ECO:0007669"/>
    <property type="project" value="InterPro"/>
</dbReference>
<keyword evidence="4" id="KW-1185">Reference proteome</keyword>
<proteinExistence type="inferred from homology"/>
<dbReference type="InterPro" id="IPR052932">
    <property type="entry name" value="OprB_Porin"/>
</dbReference>
<dbReference type="PANTHER" id="PTHR37944">
    <property type="entry name" value="PORIN B"/>
    <property type="match status" value="1"/>
</dbReference>
<dbReference type="AlphaFoldDB" id="A0A0U5EZ27"/>
<organism evidence="3 4">
    <name type="scientific">Acetobacter senegalensis</name>
    <dbReference type="NCBI Taxonomy" id="446692"/>
    <lineage>
        <taxon>Bacteria</taxon>
        <taxon>Pseudomonadati</taxon>
        <taxon>Pseudomonadota</taxon>
        <taxon>Alphaproteobacteria</taxon>
        <taxon>Acetobacterales</taxon>
        <taxon>Acetobacteraceae</taxon>
        <taxon>Acetobacter</taxon>
    </lineage>
</organism>
<dbReference type="InterPro" id="IPR007049">
    <property type="entry name" value="Carb-sel_porin_OprB"/>
</dbReference>
<sequence>MFLFSVLLVGALRRRSISCHHTFFGRACLFGLAVLAFAEGIVAGPALAEDGAFADKLTGQWGGIRTTLKAHGVDFQVNDQNEFWGVPVGGSQPSNNYVGMTTATLSLDLRRMTGLKLGTFSISGVDIRGRPFSNQPLYVFNQVSGIEADDNLRLYELAYDQTFDHDRVDVRIGKLDLSRDFMGSDTAQTFLNASFSWPMVPDNNLYDQGPSSPLATPAVRVKYHPDDHWTVLASVGDDNPIGAGFINENDPWNQNQDPGGTRFHFGTGALMFLEAQYRTQAPVYAGTFKLGGYGDTGRFPDQATLEMRHKGNWALYAVADQVIAKLPGRESLSAFARGTGTAEADRNQIVYSVDAGLVLNAPFQRADDSLGLGFGVGAPSNILARSERRSHEIAQGNEYHLELTYQWQACPWLLVQPDIQGILAPSGGVVGDNGRRVKDEAIFGFHSSVDF</sequence>